<protein>
    <submittedName>
        <fullName evidence="2">OmpP1/FadL family transporter</fullName>
    </submittedName>
</protein>
<organism evidence="2 3">
    <name type="scientific">Olivibacter oleidegradans</name>
    <dbReference type="NCBI Taxonomy" id="760123"/>
    <lineage>
        <taxon>Bacteria</taxon>
        <taxon>Pseudomonadati</taxon>
        <taxon>Bacteroidota</taxon>
        <taxon>Sphingobacteriia</taxon>
        <taxon>Sphingobacteriales</taxon>
        <taxon>Sphingobacteriaceae</taxon>
        <taxon>Olivibacter</taxon>
    </lineage>
</organism>
<evidence type="ECO:0000256" key="1">
    <source>
        <dbReference type="SAM" id="SignalP"/>
    </source>
</evidence>
<gene>
    <name evidence="2" type="ORF">ACFFI0_19275</name>
</gene>
<proteinExistence type="predicted"/>
<name>A0ABV6HNN0_9SPHI</name>
<keyword evidence="3" id="KW-1185">Reference proteome</keyword>
<dbReference type="Proteomes" id="UP001589774">
    <property type="component" value="Unassembled WGS sequence"/>
</dbReference>
<dbReference type="SUPFAM" id="SSF56935">
    <property type="entry name" value="Porins"/>
    <property type="match status" value="1"/>
</dbReference>
<sequence length="510" mass="57019">MNNKKLATLCLFLFTAVASRGQNLDESLLFSQYEQGATARFKAMGNAQTALGGDISNIAGNPAGLGFFNNSDISLSLDYFGDKNKATYFGSQTESTRDRFGLNQLGIVFNLPSMRARGANLDQGWLNFNVGLSYNKTNSFISNLNYSGQNNESSIADYMADPRTGVAHDFGWDAGLVDIGADNLYFPMGVPDNTQRSFTQTKGSQSETNLSFGANYSNKLYLGASVAFSSIDHRTYRRFEEDGYLFDDRVVDQGSRFLNPQQGSDDPRFYNELLNSDYYYDDDYEGHTKGAGVNVKLGLIYRPTDIIRIGLSATTPTWYNMSTDYSDYYGITNFHPETGAEISWYEYEPEYSSYDYNLRTPYRVNGGISAVFSKGLISADVEFVNYKSMKITTDVADLDMQYAEDIKNTYKGAVNLKVGGEYVVTPQFMIRAGYNHTGNPYENVDYKAQSITGGLGFRFGNYYVDATYQNWRQEYDTTPYALAADYPVNSPIASVKNTRNNVFLTIGAKF</sequence>
<dbReference type="EMBL" id="JBHLWO010000002">
    <property type="protein sequence ID" value="MFC0320477.1"/>
    <property type="molecule type" value="Genomic_DNA"/>
</dbReference>
<feature type="signal peptide" evidence="1">
    <location>
        <begin position="1"/>
        <end position="20"/>
    </location>
</feature>
<evidence type="ECO:0000313" key="3">
    <source>
        <dbReference type="Proteomes" id="UP001589774"/>
    </source>
</evidence>
<dbReference type="Gene3D" id="2.40.160.60">
    <property type="entry name" value="Outer membrane protein transport protein (OMPP1/FadL/TodX)"/>
    <property type="match status" value="1"/>
</dbReference>
<evidence type="ECO:0000313" key="2">
    <source>
        <dbReference type="EMBL" id="MFC0320477.1"/>
    </source>
</evidence>
<feature type="chain" id="PRO_5045533695" evidence="1">
    <location>
        <begin position="21"/>
        <end position="510"/>
    </location>
</feature>
<dbReference type="RefSeq" id="WP_130856825.1">
    <property type="nucleotide sequence ID" value="NZ_JBHLWO010000002.1"/>
</dbReference>
<keyword evidence="1" id="KW-0732">Signal</keyword>
<reference evidence="2 3" key="1">
    <citation type="submission" date="2024-09" db="EMBL/GenBank/DDBJ databases">
        <authorList>
            <person name="Sun Q."/>
            <person name="Mori K."/>
        </authorList>
    </citation>
    <scope>NUCLEOTIDE SEQUENCE [LARGE SCALE GENOMIC DNA]</scope>
    <source>
        <strain evidence="2 3">CCM 7765</strain>
    </source>
</reference>
<accession>A0ABV6HNN0</accession>
<comment type="caution">
    <text evidence="2">The sequence shown here is derived from an EMBL/GenBank/DDBJ whole genome shotgun (WGS) entry which is preliminary data.</text>
</comment>